<gene>
    <name evidence="3" type="ordered locus">MSWAN_0167</name>
</gene>
<feature type="region of interest" description="Disordered" evidence="1">
    <location>
        <begin position="1"/>
        <end position="23"/>
    </location>
</feature>
<feature type="compositionally biased region" description="Basic and acidic residues" evidence="1">
    <location>
        <begin position="1"/>
        <end position="15"/>
    </location>
</feature>
<dbReference type="Proteomes" id="UP000009231">
    <property type="component" value="Chromosome"/>
</dbReference>
<evidence type="ECO:0000256" key="2">
    <source>
        <dbReference type="SAM" id="Phobius"/>
    </source>
</evidence>
<dbReference type="HOGENOM" id="CLU_086991_0_0_2"/>
<reference evidence="3 4" key="1">
    <citation type="journal article" date="2014" name="Int. J. Syst. Evol. Microbiol.">
        <title>Methanobacterium paludis sp. nov. and a novel strain of Methanobacterium lacus isolated from northern peatlands.</title>
        <authorList>
            <person name="Cadillo-Quiroz H."/>
            <person name="Brauer S.L."/>
            <person name="Goodson N."/>
            <person name="Yavitt J.B."/>
            <person name="Zinder S.H."/>
        </authorList>
    </citation>
    <scope>NUCLEOTIDE SEQUENCE [LARGE SCALE GENOMIC DNA]</scope>
    <source>
        <strain evidence="4">DSM 25820 / JCM 18151 / SWAN1</strain>
    </source>
</reference>
<evidence type="ECO:0000256" key="1">
    <source>
        <dbReference type="SAM" id="MobiDB-lite"/>
    </source>
</evidence>
<proteinExistence type="predicted"/>
<keyword evidence="4" id="KW-1185">Reference proteome</keyword>
<keyword evidence="2" id="KW-0812">Transmembrane</keyword>
<protein>
    <recommendedName>
        <fullName evidence="5">YrhK domain-containing protein</fullName>
    </recommendedName>
</protein>
<dbReference type="KEGG" id="mew:MSWAN_0167"/>
<dbReference type="eggNOG" id="arCOG10607">
    <property type="taxonomic scope" value="Archaea"/>
</dbReference>
<organism evidence="3 4">
    <name type="scientific">Methanobacterium paludis (strain DSM 25820 / JCM 18151 / SWAN1)</name>
    <dbReference type="NCBI Taxonomy" id="868131"/>
    <lineage>
        <taxon>Archaea</taxon>
        <taxon>Methanobacteriati</taxon>
        <taxon>Methanobacteriota</taxon>
        <taxon>Methanomada group</taxon>
        <taxon>Methanobacteria</taxon>
        <taxon>Methanobacteriales</taxon>
        <taxon>Methanobacteriaceae</taxon>
        <taxon>Methanobacterium</taxon>
    </lineage>
</organism>
<feature type="transmembrane region" description="Helical" evidence="2">
    <location>
        <begin position="234"/>
        <end position="259"/>
    </location>
</feature>
<accession>F6D1I5</accession>
<sequence>MPDEPNKRTQNEKIDQSANNNLPALDLPKDWDYVSSEGIGPFVTKATFKHPKGYFITWKSRYNRKHNPLLEKSHGSTWWAPGAVGWWIGVLFAMGATSFALGSAPNYATWVGNRLNGLTFFAGSLFFTTAAFLQYFEAVNAIRSPKGFKIMERLKLMTWEPKRIDWWSTVVQFVGTLLFNVNTFEALRTNLLTAQANHLVWAPDMLGSGCFLIASSLAWFEVVHSVWSWKPQNISWWVVALNMIGSIGFGISAISAYTLPATGQFINVALVNIGTFVGAVCFFVGAMLLLPERTQTNELKNSEKDDSIMDS</sequence>
<feature type="transmembrane region" description="Helical" evidence="2">
    <location>
        <begin position="265"/>
        <end position="290"/>
    </location>
</feature>
<feature type="transmembrane region" description="Helical" evidence="2">
    <location>
        <begin position="201"/>
        <end position="222"/>
    </location>
</feature>
<evidence type="ECO:0000313" key="4">
    <source>
        <dbReference type="Proteomes" id="UP000009231"/>
    </source>
</evidence>
<dbReference type="AlphaFoldDB" id="F6D1I5"/>
<keyword evidence="2" id="KW-1133">Transmembrane helix</keyword>
<evidence type="ECO:0000313" key="3">
    <source>
        <dbReference type="EMBL" id="AEG17213.1"/>
    </source>
</evidence>
<feature type="transmembrane region" description="Helical" evidence="2">
    <location>
        <begin position="120"/>
        <end position="143"/>
    </location>
</feature>
<evidence type="ECO:0008006" key="5">
    <source>
        <dbReference type="Google" id="ProtNLM"/>
    </source>
</evidence>
<feature type="transmembrane region" description="Helical" evidence="2">
    <location>
        <begin position="78"/>
        <end position="100"/>
    </location>
</feature>
<keyword evidence="2" id="KW-0472">Membrane</keyword>
<dbReference type="EMBL" id="CP002772">
    <property type="protein sequence ID" value="AEG17213.1"/>
    <property type="molecule type" value="Genomic_DNA"/>
</dbReference>
<name>F6D1I5_METPW</name>